<sequence>MIFSKYREKKIYQTNANPSEAAQRGDLARKSKNPIFYKISILHYPLDILFFMWHFFMRLTFVKIITGINYFLPKKGILITDQGIN</sequence>
<evidence type="ECO:0000313" key="2">
    <source>
        <dbReference type="EMBL" id="EMS31864.1"/>
    </source>
</evidence>
<protein>
    <submittedName>
        <fullName evidence="2">Uncharacterized protein</fullName>
    </submittedName>
</protein>
<reference evidence="2" key="1">
    <citation type="submission" date="2013-01" db="EMBL/GenBank/DDBJ databases">
        <title>Genome assembly of Mariniradius saccharolyticus AK6.</title>
        <authorList>
            <person name="Vaidya B."/>
            <person name="Khatri I."/>
            <person name="Tanuku N.R.S."/>
            <person name="Subramanian S."/>
            <person name="Pinnaka A."/>
        </authorList>
    </citation>
    <scope>NUCLEOTIDE SEQUENCE [LARGE SCALE GENOMIC DNA]</scope>
    <source>
        <strain evidence="2">AK6</strain>
    </source>
</reference>
<proteinExistence type="predicted"/>
<gene>
    <name evidence="2" type="ORF">C943_01823</name>
</gene>
<dbReference type="InParanoid" id="M7XAG2"/>
<dbReference type="Proteomes" id="UP000010953">
    <property type="component" value="Unassembled WGS sequence"/>
</dbReference>
<evidence type="ECO:0000256" key="1">
    <source>
        <dbReference type="SAM" id="Phobius"/>
    </source>
</evidence>
<dbReference type="EMBL" id="AMZY02000017">
    <property type="protein sequence ID" value="EMS31864.1"/>
    <property type="molecule type" value="Genomic_DNA"/>
</dbReference>
<name>M7XAG2_9BACT</name>
<keyword evidence="1" id="KW-0812">Transmembrane</keyword>
<keyword evidence="1" id="KW-1133">Transmembrane helix</keyword>
<keyword evidence="3" id="KW-1185">Reference proteome</keyword>
<keyword evidence="1" id="KW-0472">Membrane</keyword>
<comment type="caution">
    <text evidence="2">The sequence shown here is derived from an EMBL/GenBank/DDBJ whole genome shotgun (WGS) entry which is preliminary data.</text>
</comment>
<evidence type="ECO:0000313" key="3">
    <source>
        <dbReference type="Proteomes" id="UP000010953"/>
    </source>
</evidence>
<organism evidence="2 3">
    <name type="scientific">Mariniradius saccharolyticus AK6</name>
    <dbReference type="NCBI Taxonomy" id="1239962"/>
    <lineage>
        <taxon>Bacteria</taxon>
        <taxon>Pseudomonadati</taxon>
        <taxon>Bacteroidota</taxon>
        <taxon>Cytophagia</taxon>
        <taxon>Cytophagales</taxon>
        <taxon>Cyclobacteriaceae</taxon>
        <taxon>Mariniradius</taxon>
    </lineage>
</organism>
<accession>M7XAG2</accession>
<dbReference type="AlphaFoldDB" id="M7XAG2"/>
<feature type="transmembrane region" description="Helical" evidence="1">
    <location>
        <begin position="35"/>
        <end position="56"/>
    </location>
</feature>